<evidence type="ECO:0000313" key="2">
    <source>
        <dbReference type="Proteomes" id="UP001279410"/>
    </source>
</evidence>
<comment type="caution">
    <text evidence="1">The sequence shown here is derived from an EMBL/GenBank/DDBJ whole genome shotgun (WGS) entry which is preliminary data.</text>
</comment>
<dbReference type="Proteomes" id="UP001279410">
    <property type="component" value="Unassembled WGS sequence"/>
</dbReference>
<protein>
    <submittedName>
        <fullName evidence="1">Protein naked cuticle homolog 2-like protein</fullName>
    </submittedName>
</protein>
<dbReference type="AlphaFoldDB" id="A0AAD3RCL3"/>
<proteinExistence type="predicted"/>
<gene>
    <name evidence="1" type="ORF">AKAME5_001508800</name>
</gene>
<organism evidence="1 2">
    <name type="scientific">Lates japonicus</name>
    <name type="common">Japanese lates</name>
    <dbReference type="NCBI Taxonomy" id="270547"/>
    <lineage>
        <taxon>Eukaryota</taxon>
        <taxon>Metazoa</taxon>
        <taxon>Chordata</taxon>
        <taxon>Craniata</taxon>
        <taxon>Vertebrata</taxon>
        <taxon>Euteleostomi</taxon>
        <taxon>Actinopterygii</taxon>
        <taxon>Neopterygii</taxon>
        <taxon>Teleostei</taxon>
        <taxon>Neoteleostei</taxon>
        <taxon>Acanthomorphata</taxon>
        <taxon>Carangaria</taxon>
        <taxon>Carangaria incertae sedis</taxon>
        <taxon>Centropomidae</taxon>
        <taxon>Lates</taxon>
    </lineage>
</organism>
<dbReference type="EMBL" id="BRZM01000062">
    <property type="protein sequence ID" value="GLD63466.1"/>
    <property type="molecule type" value="Genomic_DNA"/>
</dbReference>
<reference evidence="1" key="1">
    <citation type="submission" date="2022-08" db="EMBL/GenBank/DDBJ databases">
        <title>Genome sequencing of akame (Lates japonicus).</title>
        <authorList>
            <person name="Hashiguchi Y."/>
            <person name="Takahashi H."/>
        </authorList>
    </citation>
    <scope>NUCLEOTIDE SEQUENCE</scope>
    <source>
        <strain evidence="1">Kochi</strain>
    </source>
</reference>
<evidence type="ECO:0000313" key="1">
    <source>
        <dbReference type="EMBL" id="GLD63466.1"/>
    </source>
</evidence>
<accession>A0AAD3RCL3</accession>
<name>A0AAD3RCL3_LATJO</name>
<keyword evidence="2" id="KW-1185">Reference proteome</keyword>
<sequence length="97" mass="10876">MRLAVEGQHYCVDENTERRNHYLDLIGIENYTSRFEGTTAAFPPRNLMVEAPEPEPKLPAQEPETQVIHLSKPQIIVTATTLQESPSKQGHAVPQIA</sequence>